<dbReference type="GO" id="GO:0047527">
    <property type="term" value="F:2,3-dihydroxybenzoate-serine ligase activity"/>
    <property type="evidence" value="ECO:0007669"/>
    <property type="project" value="TreeGrafter"/>
</dbReference>
<dbReference type="GO" id="GO:0009239">
    <property type="term" value="P:enterobactin biosynthetic process"/>
    <property type="evidence" value="ECO:0007669"/>
    <property type="project" value="TreeGrafter"/>
</dbReference>
<dbReference type="GO" id="GO:0005829">
    <property type="term" value="C:cytosol"/>
    <property type="evidence" value="ECO:0007669"/>
    <property type="project" value="TreeGrafter"/>
</dbReference>
<dbReference type="RefSeq" id="WP_181611627.1">
    <property type="nucleotide sequence ID" value="NZ_BAABAM010000003.1"/>
</dbReference>
<dbReference type="GO" id="GO:0043041">
    <property type="term" value="P:amino acid activation for nonribosomal peptide biosynthetic process"/>
    <property type="evidence" value="ECO:0007669"/>
    <property type="project" value="TreeGrafter"/>
</dbReference>
<dbReference type="Proteomes" id="UP000530928">
    <property type="component" value="Unassembled WGS sequence"/>
</dbReference>
<dbReference type="PANTHER" id="PTHR45527">
    <property type="entry name" value="NONRIBOSOMAL PEPTIDE SYNTHETASE"/>
    <property type="match status" value="1"/>
</dbReference>
<proteinExistence type="predicted"/>
<dbReference type="Gene3D" id="3.30.559.30">
    <property type="entry name" value="Nonribosomal peptide synthetase, condensation domain"/>
    <property type="match status" value="1"/>
</dbReference>
<evidence type="ECO:0000259" key="1">
    <source>
        <dbReference type="Pfam" id="PF00668"/>
    </source>
</evidence>
<dbReference type="GO" id="GO:0009366">
    <property type="term" value="C:enterobactin synthetase complex"/>
    <property type="evidence" value="ECO:0007669"/>
    <property type="project" value="TreeGrafter"/>
</dbReference>
<name>A0A7W0HRE5_9ACTN</name>
<keyword evidence="3" id="KW-1185">Reference proteome</keyword>
<evidence type="ECO:0000313" key="3">
    <source>
        <dbReference type="Proteomes" id="UP000530928"/>
    </source>
</evidence>
<sequence length="438" mass="47669">MSGRSGGLTWAQREWFMWVPPGSPNAFEANQTCVSPGYGAGLDHVITAVRDVLARHEGLRTLVSREPGHASGELRQHVQEVDERLADVIRVHRDGGELGQAAWHPFDLTAEWPVRVHVFTAGRRVRRIALVLDHSAVDAWAIRVLCSDLAAAIRARSSGLEPYGPREVEQPIDAAGWEASPQGRAHQARAERFWHARLTDLRGRLDGHRARPRASRSLSAEPYHSCRLASGRLAGAATALSAASGLPVASVYLAAFGVSVRRAEEAPAAGVFAFTANRLSPGAKASVRKAVMHAPVVVGDGGLSDELHGCAAQQLHGHRFANLDPRESTRMCDELLGGHHRTGVAYARFNYIDDTVVGPLANSRSLDEEAIRYQDPAEQERLFHRRPRGDGAEYQLTVQHSTAGALLTLAWREDTGWGEQAEDMLRGLAELVVGEASR</sequence>
<reference evidence="2 3" key="1">
    <citation type="submission" date="2020-07" db="EMBL/GenBank/DDBJ databases">
        <title>Genomic Encyclopedia of Type Strains, Phase IV (KMG-IV): sequencing the most valuable type-strain genomes for metagenomic binning, comparative biology and taxonomic classification.</title>
        <authorList>
            <person name="Goeker M."/>
        </authorList>
    </citation>
    <scope>NUCLEOTIDE SEQUENCE [LARGE SCALE GENOMIC DNA]</scope>
    <source>
        <strain evidence="2 3">DSM 45533</strain>
    </source>
</reference>
<dbReference type="Pfam" id="PF00668">
    <property type="entry name" value="Condensation"/>
    <property type="match status" value="1"/>
</dbReference>
<dbReference type="GO" id="GO:0008610">
    <property type="term" value="P:lipid biosynthetic process"/>
    <property type="evidence" value="ECO:0007669"/>
    <property type="project" value="UniProtKB-ARBA"/>
</dbReference>
<dbReference type="EMBL" id="JACDUR010000004">
    <property type="protein sequence ID" value="MBA2892914.1"/>
    <property type="molecule type" value="Genomic_DNA"/>
</dbReference>
<feature type="domain" description="Condensation" evidence="1">
    <location>
        <begin position="43"/>
        <end position="284"/>
    </location>
</feature>
<accession>A0A7W0HRE5</accession>
<dbReference type="AlphaFoldDB" id="A0A7W0HRE5"/>
<dbReference type="Gene3D" id="3.30.559.10">
    <property type="entry name" value="Chloramphenicol acetyltransferase-like domain"/>
    <property type="match status" value="1"/>
</dbReference>
<dbReference type="SUPFAM" id="SSF52777">
    <property type="entry name" value="CoA-dependent acyltransferases"/>
    <property type="match status" value="1"/>
</dbReference>
<evidence type="ECO:0000313" key="2">
    <source>
        <dbReference type="EMBL" id="MBA2892914.1"/>
    </source>
</evidence>
<dbReference type="InterPro" id="IPR001242">
    <property type="entry name" value="Condensation_dom"/>
</dbReference>
<gene>
    <name evidence="2" type="ORF">HNR30_004268</name>
</gene>
<protein>
    <recommendedName>
        <fullName evidence="1">Condensation domain-containing protein</fullName>
    </recommendedName>
</protein>
<organism evidence="2 3">
    <name type="scientific">Nonomuraea soli</name>
    <dbReference type="NCBI Taxonomy" id="1032476"/>
    <lineage>
        <taxon>Bacteria</taxon>
        <taxon>Bacillati</taxon>
        <taxon>Actinomycetota</taxon>
        <taxon>Actinomycetes</taxon>
        <taxon>Streptosporangiales</taxon>
        <taxon>Streptosporangiaceae</taxon>
        <taxon>Nonomuraea</taxon>
    </lineage>
</organism>
<dbReference type="InterPro" id="IPR023213">
    <property type="entry name" value="CAT-like_dom_sf"/>
</dbReference>
<dbReference type="PANTHER" id="PTHR45527:SF1">
    <property type="entry name" value="FATTY ACID SYNTHASE"/>
    <property type="match status" value="1"/>
</dbReference>
<comment type="caution">
    <text evidence="2">The sequence shown here is derived from an EMBL/GenBank/DDBJ whole genome shotgun (WGS) entry which is preliminary data.</text>
</comment>
<dbReference type="GO" id="GO:0031177">
    <property type="term" value="F:phosphopantetheine binding"/>
    <property type="evidence" value="ECO:0007669"/>
    <property type="project" value="TreeGrafter"/>
</dbReference>